<reference evidence="10 11" key="1">
    <citation type="journal article" date="2008" name="Nature">
        <title>The genome of Laccaria bicolor provides insights into mycorrhizal symbiosis.</title>
        <authorList>
            <person name="Martin F."/>
            <person name="Aerts A."/>
            <person name="Ahren D."/>
            <person name="Brun A."/>
            <person name="Danchin E.G.J."/>
            <person name="Duchaussoy F."/>
            <person name="Gibon J."/>
            <person name="Kohler A."/>
            <person name="Lindquist E."/>
            <person name="Pereda V."/>
            <person name="Salamov A."/>
            <person name="Shapiro H.J."/>
            <person name="Wuyts J."/>
            <person name="Blaudez D."/>
            <person name="Buee M."/>
            <person name="Brokstein P."/>
            <person name="Canbaeck B."/>
            <person name="Cohen D."/>
            <person name="Courty P.E."/>
            <person name="Coutinho P.M."/>
            <person name="Delaruelle C."/>
            <person name="Detter J.C."/>
            <person name="Deveau A."/>
            <person name="DiFazio S."/>
            <person name="Duplessis S."/>
            <person name="Fraissinet-Tachet L."/>
            <person name="Lucic E."/>
            <person name="Frey-Klett P."/>
            <person name="Fourrey C."/>
            <person name="Feussner I."/>
            <person name="Gay G."/>
            <person name="Grimwood J."/>
            <person name="Hoegger P.J."/>
            <person name="Jain P."/>
            <person name="Kilaru S."/>
            <person name="Labbe J."/>
            <person name="Lin Y.C."/>
            <person name="Legue V."/>
            <person name="Le Tacon F."/>
            <person name="Marmeisse R."/>
            <person name="Melayah D."/>
            <person name="Montanini B."/>
            <person name="Muratet M."/>
            <person name="Nehls U."/>
            <person name="Niculita-Hirzel H."/>
            <person name="Oudot-Le Secq M.P."/>
            <person name="Peter M."/>
            <person name="Quesneville H."/>
            <person name="Rajashekar B."/>
            <person name="Reich M."/>
            <person name="Rouhier N."/>
            <person name="Schmutz J."/>
            <person name="Yin T."/>
            <person name="Chalot M."/>
            <person name="Henrissat B."/>
            <person name="Kuees U."/>
            <person name="Lucas S."/>
            <person name="Van de Peer Y."/>
            <person name="Podila G.K."/>
            <person name="Polle A."/>
            <person name="Pukkila P.J."/>
            <person name="Richardson P.M."/>
            <person name="Rouze P."/>
            <person name="Sanders I.R."/>
            <person name="Stajich J.E."/>
            <person name="Tunlid A."/>
            <person name="Tuskan G."/>
            <person name="Grigoriev I.V."/>
        </authorList>
    </citation>
    <scope>NUCLEOTIDE SEQUENCE [LARGE SCALE GENOMIC DNA]</scope>
    <source>
        <strain evidence="11">S238N-H82 / ATCC MYA-4686</strain>
    </source>
</reference>
<comment type="cofactor">
    <cofactor evidence="1 8">
        <name>heme</name>
        <dbReference type="ChEBI" id="CHEBI:30413"/>
    </cofactor>
</comment>
<dbReference type="GO" id="GO:0005506">
    <property type="term" value="F:iron ion binding"/>
    <property type="evidence" value="ECO:0007669"/>
    <property type="project" value="InterPro"/>
</dbReference>
<dbReference type="SUPFAM" id="SSF48264">
    <property type="entry name" value="Cytochrome P450"/>
    <property type="match status" value="1"/>
</dbReference>
<dbReference type="PANTHER" id="PTHR24292">
    <property type="entry name" value="CYTOCHROME P450"/>
    <property type="match status" value="1"/>
</dbReference>
<dbReference type="OrthoDB" id="1470350at2759"/>
<evidence type="ECO:0000256" key="9">
    <source>
        <dbReference type="RuleBase" id="RU000461"/>
    </source>
</evidence>
<dbReference type="GO" id="GO:0016705">
    <property type="term" value="F:oxidoreductase activity, acting on paired donors, with incorporation or reduction of molecular oxygen"/>
    <property type="evidence" value="ECO:0007669"/>
    <property type="project" value="InterPro"/>
</dbReference>
<dbReference type="InterPro" id="IPR036396">
    <property type="entry name" value="Cyt_P450_sf"/>
</dbReference>
<keyword evidence="3 8" id="KW-0349">Heme</keyword>
<evidence type="ECO:0000256" key="3">
    <source>
        <dbReference type="ARBA" id="ARBA00022617"/>
    </source>
</evidence>
<dbReference type="Pfam" id="PF00067">
    <property type="entry name" value="p450"/>
    <property type="match status" value="2"/>
</dbReference>
<proteinExistence type="inferred from homology"/>
<dbReference type="InterPro" id="IPR017972">
    <property type="entry name" value="Cyt_P450_CS"/>
</dbReference>
<organism evidence="11">
    <name type="scientific">Laccaria bicolor (strain S238N-H82 / ATCC MYA-4686)</name>
    <name type="common">Bicoloured deceiver</name>
    <name type="synonym">Laccaria laccata var. bicolor</name>
    <dbReference type="NCBI Taxonomy" id="486041"/>
    <lineage>
        <taxon>Eukaryota</taxon>
        <taxon>Fungi</taxon>
        <taxon>Dikarya</taxon>
        <taxon>Basidiomycota</taxon>
        <taxon>Agaricomycotina</taxon>
        <taxon>Agaricomycetes</taxon>
        <taxon>Agaricomycetidae</taxon>
        <taxon>Agaricales</taxon>
        <taxon>Agaricineae</taxon>
        <taxon>Hydnangiaceae</taxon>
        <taxon>Laccaria</taxon>
    </lineage>
</organism>
<dbReference type="PRINTS" id="PR00463">
    <property type="entry name" value="EP450I"/>
</dbReference>
<keyword evidence="5 9" id="KW-0560">Oxidoreductase</keyword>
<dbReference type="GO" id="GO:0020037">
    <property type="term" value="F:heme binding"/>
    <property type="evidence" value="ECO:0007669"/>
    <property type="project" value="InterPro"/>
</dbReference>
<dbReference type="InterPro" id="IPR001128">
    <property type="entry name" value="Cyt_P450"/>
</dbReference>
<evidence type="ECO:0000256" key="5">
    <source>
        <dbReference type="ARBA" id="ARBA00023002"/>
    </source>
</evidence>
<dbReference type="EMBL" id="DS547100">
    <property type="protein sequence ID" value="EDR08816.1"/>
    <property type="molecule type" value="Genomic_DNA"/>
</dbReference>
<keyword evidence="4 8" id="KW-0479">Metal-binding</keyword>
<dbReference type="HOGENOM" id="CLU_001570_25_0_1"/>
<evidence type="ECO:0000256" key="4">
    <source>
        <dbReference type="ARBA" id="ARBA00022723"/>
    </source>
</evidence>
<keyword evidence="6 8" id="KW-0408">Iron</keyword>
<dbReference type="GeneID" id="6075917"/>
<dbReference type="PRINTS" id="PR00385">
    <property type="entry name" value="P450"/>
</dbReference>
<dbReference type="KEGG" id="lbc:LACBIDRAFT_296266"/>
<protein>
    <submittedName>
        <fullName evidence="10">Predicted protein</fullName>
    </submittedName>
</protein>
<dbReference type="STRING" id="486041.B0D8D1"/>
<keyword evidence="11" id="KW-1185">Reference proteome</keyword>
<evidence type="ECO:0000256" key="7">
    <source>
        <dbReference type="ARBA" id="ARBA00023033"/>
    </source>
</evidence>
<evidence type="ECO:0000256" key="6">
    <source>
        <dbReference type="ARBA" id="ARBA00023004"/>
    </source>
</evidence>
<dbReference type="PANTHER" id="PTHR24292:SF102">
    <property type="entry name" value="CYTOCHROME P450 FAMILY-RELATED"/>
    <property type="match status" value="1"/>
</dbReference>
<evidence type="ECO:0000256" key="2">
    <source>
        <dbReference type="ARBA" id="ARBA00010617"/>
    </source>
</evidence>
<sequence length="494" mass="55653">MSSIVDYFLPRLPGINAGSNHYFVTKHSIFEEAGWDIHTGVSFWPSPSTSIVLGDAAAIKEVGSSRARFPKPVQQYASLALYGPNIVVSEGEQWKRYRKIVAPAFSDRNNKMVWNETARIVNGLFETVWDGRDVVTVDHCLDITLPIALFVIGSAGFGKTLDWKEEAVLPPGHKISFKESLHTVTTRIFLRLVCPDWMLNLTERGRETLQGFNELGVYMSEMVKERLTAEKVERHDLFSSLLASNNHEFDASMLTEEELVGVLSFKMTLGYSVVYTIPGNIFIFLVAGHETTAHTLCFAFALLALYQQEQETLYQHIKSVLPGDKQPEYEDMSLLTHSIAVFYETMRLFPPVIGIPKFSAEDTVLEAGNINGEKKTVVVPKGARVIISAPGVHYNPRYWEDPHDFKPSRFLKDWPRDAFVPFSVGARACIGRKFSETEGIAVLTILISKYKITVKEEPQFAGETFEQKKARLLKSRPGITLTPIRVPLVFTRRT</sequence>
<evidence type="ECO:0000313" key="11">
    <source>
        <dbReference type="Proteomes" id="UP000001194"/>
    </source>
</evidence>
<name>B0D8D1_LACBS</name>
<dbReference type="InterPro" id="IPR050476">
    <property type="entry name" value="Insect_CytP450_Detox"/>
</dbReference>
<dbReference type="InParanoid" id="B0D8D1"/>
<evidence type="ECO:0000256" key="1">
    <source>
        <dbReference type="ARBA" id="ARBA00001971"/>
    </source>
</evidence>
<gene>
    <name evidence="10" type="ORF">LACBIDRAFT_296266</name>
</gene>
<accession>B0D8D1</accession>
<keyword evidence="7 9" id="KW-0503">Monooxygenase</keyword>
<dbReference type="RefSeq" id="XP_001880129.1">
    <property type="nucleotide sequence ID" value="XM_001880094.1"/>
</dbReference>
<dbReference type="GO" id="GO:0004497">
    <property type="term" value="F:monooxygenase activity"/>
    <property type="evidence" value="ECO:0007669"/>
    <property type="project" value="UniProtKB-KW"/>
</dbReference>
<dbReference type="Proteomes" id="UP000001194">
    <property type="component" value="Unassembled WGS sequence"/>
</dbReference>
<feature type="binding site" description="axial binding residue" evidence="8">
    <location>
        <position position="429"/>
    </location>
    <ligand>
        <name>heme</name>
        <dbReference type="ChEBI" id="CHEBI:30413"/>
    </ligand>
    <ligandPart>
        <name>Fe</name>
        <dbReference type="ChEBI" id="CHEBI:18248"/>
    </ligandPart>
</feature>
<comment type="similarity">
    <text evidence="2 9">Belongs to the cytochrome P450 family.</text>
</comment>
<dbReference type="Gene3D" id="1.10.630.10">
    <property type="entry name" value="Cytochrome P450"/>
    <property type="match status" value="1"/>
</dbReference>
<evidence type="ECO:0000256" key="8">
    <source>
        <dbReference type="PIRSR" id="PIRSR602401-1"/>
    </source>
</evidence>
<dbReference type="PROSITE" id="PS00086">
    <property type="entry name" value="CYTOCHROME_P450"/>
    <property type="match status" value="1"/>
</dbReference>
<evidence type="ECO:0000313" key="10">
    <source>
        <dbReference type="EMBL" id="EDR08816.1"/>
    </source>
</evidence>
<dbReference type="AlphaFoldDB" id="B0D8D1"/>
<dbReference type="InterPro" id="IPR002401">
    <property type="entry name" value="Cyt_P450_E_grp-I"/>
</dbReference>